<dbReference type="InterPro" id="IPR011990">
    <property type="entry name" value="TPR-like_helical_dom_sf"/>
</dbReference>
<dbReference type="Pfam" id="PF13414">
    <property type="entry name" value="TPR_11"/>
    <property type="match status" value="1"/>
</dbReference>
<comment type="caution">
    <text evidence="10">The sequence shown here is derived from an EMBL/GenBank/DDBJ whole genome shotgun (WGS) entry which is preliminary data.</text>
</comment>
<comment type="similarity">
    <text evidence="2">Belongs to the glycosyltransferase 41 family. O-GlcNAc transferase subfamily.</text>
</comment>
<evidence type="ECO:0000256" key="1">
    <source>
        <dbReference type="ARBA" id="ARBA00004922"/>
    </source>
</evidence>
<dbReference type="PANTHER" id="PTHR44835">
    <property type="entry name" value="UDP-N-ACETYLGLUCOSAMINE--PEPTIDE N-ACETYLGLUCOSAMINYLTRANSFERASE SPINDLY-RELATED"/>
    <property type="match status" value="1"/>
</dbReference>
<dbReference type="SUPFAM" id="SSF53756">
    <property type="entry name" value="UDP-Glycosyltransferase/glycogen phosphorylase"/>
    <property type="match status" value="1"/>
</dbReference>
<evidence type="ECO:0000256" key="5">
    <source>
        <dbReference type="ARBA" id="ARBA00022679"/>
    </source>
</evidence>
<evidence type="ECO:0000313" key="10">
    <source>
        <dbReference type="EMBL" id="OGI39148.1"/>
    </source>
</evidence>
<dbReference type="AlphaFoldDB" id="A0A1F6T1T7"/>
<dbReference type="Gene3D" id="3.40.50.11380">
    <property type="match status" value="1"/>
</dbReference>
<organism evidence="10 11">
    <name type="scientific">Candidatus Muproteobacteria bacterium RBG_16_62_13</name>
    <dbReference type="NCBI Taxonomy" id="1817756"/>
    <lineage>
        <taxon>Bacteria</taxon>
        <taxon>Pseudomonadati</taxon>
        <taxon>Pseudomonadota</taxon>
        <taxon>Candidatus Muproteobacteria</taxon>
    </lineage>
</organism>
<dbReference type="Pfam" id="PF14559">
    <property type="entry name" value="TPR_19"/>
    <property type="match status" value="1"/>
</dbReference>
<dbReference type="PANTHER" id="PTHR44835:SF1">
    <property type="entry name" value="PROTEIN O-GLCNAC TRANSFERASE"/>
    <property type="match status" value="1"/>
</dbReference>
<keyword evidence="4" id="KW-0328">Glycosyltransferase</keyword>
<dbReference type="GO" id="GO:0097363">
    <property type="term" value="F:protein O-acetylglucosaminyltransferase activity"/>
    <property type="evidence" value="ECO:0007669"/>
    <property type="project" value="UniProtKB-EC"/>
</dbReference>
<evidence type="ECO:0000256" key="2">
    <source>
        <dbReference type="ARBA" id="ARBA00005386"/>
    </source>
</evidence>
<dbReference type="SUPFAM" id="SSF48452">
    <property type="entry name" value="TPR-like"/>
    <property type="match status" value="1"/>
</dbReference>
<dbReference type="Gene3D" id="1.25.40.10">
    <property type="entry name" value="Tetratricopeptide repeat domain"/>
    <property type="match status" value="3"/>
</dbReference>
<dbReference type="InterPro" id="IPR051939">
    <property type="entry name" value="Glycosyltr_41/O-GlcNAc_trsf"/>
</dbReference>
<dbReference type="Pfam" id="PF13432">
    <property type="entry name" value="TPR_16"/>
    <property type="match status" value="1"/>
</dbReference>
<evidence type="ECO:0000256" key="3">
    <source>
        <dbReference type="ARBA" id="ARBA00011970"/>
    </source>
</evidence>
<accession>A0A1F6T1T7</accession>
<keyword evidence="6" id="KW-0677">Repeat</keyword>
<comment type="pathway">
    <text evidence="1">Protein modification; protein glycosylation.</text>
</comment>
<protein>
    <recommendedName>
        <fullName evidence="3">protein O-GlcNAc transferase</fullName>
        <ecNumber evidence="3">2.4.1.255</ecNumber>
    </recommendedName>
</protein>
<feature type="domain" description="O-GlcNAc transferase C-terminal" evidence="9">
    <location>
        <begin position="446"/>
        <end position="622"/>
    </location>
</feature>
<dbReference type="Gene3D" id="3.40.50.2000">
    <property type="entry name" value="Glycogen Phosphorylase B"/>
    <property type="match status" value="1"/>
</dbReference>
<evidence type="ECO:0000256" key="7">
    <source>
        <dbReference type="ARBA" id="ARBA00022803"/>
    </source>
</evidence>
<gene>
    <name evidence="10" type="ORF">A2140_03225</name>
</gene>
<feature type="repeat" description="TPR" evidence="8">
    <location>
        <begin position="92"/>
        <end position="125"/>
    </location>
</feature>
<keyword evidence="5" id="KW-0808">Transferase</keyword>
<dbReference type="PROSITE" id="PS50293">
    <property type="entry name" value="TPR_REGION"/>
    <property type="match status" value="2"/>
</dbReference>
<feature type="domain" description="O-GlcNAc transferase C-terminal" evidence="9">
    <location>
        <begin position="271"/>
        <end position="423"/>
    </location>
</feature>
<proteinExistence type="inferred from homology"/>
<evidence type="ECO:0000256" key="4">
    <source>
        <dbReference type="ARBA" id="ARBA00022676"/>
    </source>
</evidence>
<dbReference type="EMBL" id="MFSQ01000099">
    <property type="protein sequence ID" value="OGI39148.1"/>
    <property type="molecule type" value="Genomic_DNA"/>
</dbReference>
<dbReference type="SMART" id="SM00028">
    <property type="entry name" value="TPR"/>
    <property type="match status" value="6"/>
</dbReference>
<evidence type="ECO:0000256" key="8">
    <source>
        <dbReference type="PROSITE-ProRule" id="PRU00339"/>
    </source>
</evidence>
<dbReference type="PROSITE" id="PS50005">
    <property type="entry name" value="TPR"/>
    <property type="match status" value="5"/>
</dbReference>
<evidence type="ECO:0000256" key="6">
    <source>
        <dbReference type="ARBA" id="ARBA00022737"/>
    </source>
</evidence>
<evidence type="ECO:0000259" key="9">
    <source>
        <dbReference type="Pfam" id="PF13844"/>
    </source>
</evidence>
<dbReference type="InterPro" id="IPR029489">
    <property type="entry name" value="OGT/SEC/SPY_C"/>
</dbReference>
<evidence type="ECO:0000313" key="11">
    <source>
        <dbReference type="Proteomes" id="UP000178379"/>
    </source>
</evidence>
<reference evidence="10 11" key="1">
    <citation type="journal article" date="2016" name="Nat. Commun.">
        <title>Thousands of microbial genomes shed light on interconnected biogeochemical processes in an aquifer system.</title>
        <authorList>
            <person name="Anantharaman K."/>
            <person name="Brown C.T."/>
            <person name="Hug L.A."/>
            <person name="Sharon I."/>
            <person name="Castelle C.J."/>
            <person name="Probst A.J."/>
            <person name="Thomas B.C."/>
            <person name="Singh A."/>
            <person name="Wilkins M.J."/>
            <person name="Karaoz U."/>
            <person name="Brodie E.L."/>
            <person name="Williams K.H."/>
            <person name="Hubbard S.S."/>
            <person name="Banfield J.F."/>
        </authorList>
    </citation>
    <scope>NUCLEOTIDE SEQUENCE [LARGE SCALE GENOMIC DNA]</scope>
</reference>
<dbReference type="Proteomes" id="UP000178379">
    <property type="component" value="Unassembled WGS sequence"/>
</dbReference>
<feature type="repeat" description="TPR" evidence="8">
    <location>
        <begin position="58"/>
        <end position="91"/>
    </location>
</feature>
<feature type="repeat" description="TPR" evidence="8">
    <location>
        <begin position="160"/>
        <end position="193"/>
    </location>
</feature>
<keyword evidence="7 8" id="KW-0802">TPR repeat</keyword>
<dbReference type="Pfam" id="PF13844">
    <property type="entry name" value="Glyco_transf_41"/>
    <property type="match status" value="2"/>
</dbReference>
<dbReference type="InterPro" id="IPR019734">
    <property type="entry name" value="TPR_rpt"/>
</dbReference>
<feature type="repeat" description="TPR" evidence="8">
    <location>
        <begin position="194"/>
        <end position="227"/>
    </location>
</feature>
<dbReference type="EC" id="2.4.1.255" evidence="3"/>
<dbReference type="STRING" id="1817756.A2140_03225"/>
<name>A0A1F6T1T7_9PROT</name>
<feature type="repeat" description="TPR" evidence="8">
    <location>
        <begin position="126"/>
        <end position="159"/>
    </location>
</feature>
<sequence>MERGQFAEAKPLYQRIRELDPSDPEAWYALGWIDFHVGAHDSAEHHIRHLTELRPEDVQAHFMLGNILRQDGRIDESVKYFQLAVQYDPSHFQSWANLGDALDTLGKHREATDCYRHGLKHAPNEAALHLGMGKVLQRQSKLDEAADCYRTAIAMAPGFTPAYQNLGVLEAQRGQYDKAIQQYRQAQALDPRDAEVLSNLGNALKGQGRLEEAMECYRMALRINPQHLVSHSNLLLSLNYLPDIDNTTLLREHLGWSKSRSVSSLNTVAESRDPDRRLRIGYLSPDFRTHSVAFFIEAAFREHDHGQYELYAYSDARSPDIMTEKLSGMVDQWRDTHNLSGERFCNQIIHDRIDILIELTGHTSGNRLSAIACKPAPIQATYLGYPCTTGLQAIDYLITDSWVDPPGVEPYYVEKLVRLPHGFSCYNPPSACPPVNDLPATEAGKVTFSSLHGLVKLNDRVIQLWARMLGALPESRLILQAKAFADEQTRKLFLERFEKHGVARQRMELLPFLSLQEHLSVYHRVDMALDPFPWSGHTTSCHALWMGIPVVTLLGQTHAGRMVASALHQIGLSELISQSTDEYIEKTISLANDLPRLAELRRTMRERMLASPLCDGAGFTRELEAAYREMWVRYCEQQRQM</sequence>